<keyword evidence="5" id="KW-0966">Cell projection</keyword>
<evidence type="ECO:0000256" key="3">
    <source>
        <dbReference type="ARBA" id="ARBA00022490"/>
    </source>
</evidence>
<reference evidence="9 10" key="1">
    <citation type="journal article" date="2018" name="Sci. Rep.">
        <title>Raphidocelis subcapitata (=Pseudokirchneriella subcapitata) provides an insight into genome evolution and environmental adaptations in the Sphaeropleales.</title>
        <authorList>
            <person name="Suzuki S."/>
            <person name="Yamaguchi H."/>
            <person name="Nakajima N."/>
            <person name="Kawachi M."/>
        </authorList>
    </citation>
    <scope>NUCLEOTIDE SEQUENCE [LARGE SCALE GENOMIC DNA]</scope>
    <source>
        <strain evidence="9 10">NIES-35</strain>
    </source>
</reference>
<feature type="coiled-coil region" evidence="6">
    <location>
        <begin position="233"/>
        <end position="260"/>
    </location>
</feature>
<feature type="region of interest" description="Disordered" evidence="7">
    <location>
        <begin position="79"/>
        <end position="98"/>
    </location>
</feature>
<comment type="caution">
    <text evidence="9">The sequence shown here is derived from an EMBL/GenBank/DDBJ whole genome shotgun (WGS) entry which is preliminary data.</text>
</comment>
<evidence type="ECO:0000256" key="6">
    <source>
        <dbReference type="SAM" id="Coils"/>
    </source>
</evidence>
<dbReference type="InParanoid" id="A0A2V0PKJ5"/>
<keyword evidence="3" id="KW-0963">Cytoplasm</keyword>
<evidence type="ECO:0000256" key="7">
    <source>
        <dbReference type="SAM" id="MobiDB-lite"/>
    </source>
</evidence>
<dbReference type="PROSITE" id="PS51665">
    <property type="entry name" value="ENKURIN"/>
    <property type="match status" value="1"/>
</dbReference>
<evidence type="ECO:0000256" key="4">
    <source>
        <dbReference type="ARBA" id="ARBA00023212"/>
    </source>
</evidence>
<protein>
    <submittedName>
        <fullName evidence="9">Enkurin</fullName>
    </submittedName>
</protein>
<dbReference type="STRING" id="307507.A0A2V0PKJ5"/>
<proteinExistence type="predicted"/>
<evidence type="ECO:0000256" key="1">
    <source>
        <dbReference type="ARBA" id="ARBA00004138"/>
    </source>
</evidence>
<dbReference type="OrthoDB" id="2123594at2759"/>
<evidence type="ECO:0000259" key="8">
    <source>
        <dbReference type="PROSITE" id="PS51665"/>
    </source>
</evidence>
<dbReference type="InterPro" id="IPR027012">
    <property type="entry name" value="Enkurin_dom"/>
</dbReference>
<evidence type="ECO:0000313" key="9">
    <source>
        <dbReference type="EMBL" id="GBG00237.1"/>
    </source>
</evidence>
<dbReference type="PANTHER" id="PTHR21490:SF0">
    <property type="entry name" value="ENKURIN"/>
    <property type="match status" value="1"/>
</dbReference>
<feature type="domain" description="Enkurin" evidence="8">
    <location>
        <begin position="167"/>
        <end position="265"/>
    </location>
</feature>
<evidence type="ECO:0000256" key="2">
    <source>
        <dbReference type="ARBA" id="ARBA00004245"/>
    </source>
</evidence>
<accession>A0A2V0PKJ5</accession>
<dbReference type="GO" id="GO:0005929">
    <property type="term" value="C:cilium"/>
    <property type="evidence" value="ECO:0007669"/>
    <property type="project" value="UniProtKB-SubCell"/>
</dbReference>
<evidence type="ECO:0000256" key="5">
    <source>
        <dbReference type="ARBA" id="ARBA00023273"/>
    </source>
</evidence>
<dbReference type="PANTHER" id="PTHR21490">
    <property type="entry name" value="ENKURIN-RELATED"/>
    <property type="match status" value="1"/>
</dbReference>
<keyword evidence="4" id="KW-0206">Cytoskeleton</keyword>
<dbReference type="Proteomes" id="UP000247498">
    <property type="component" value="Unassembled WGS sequence"/>
</dbReference>
<name>A0A2V0PKJ5_9CHLO</name>
<dbReference type="EMBL" id="BDRX01000203">
    <property type="protein sequence ID" value="GBG00237.1"/>
    <property type="molecule type" value="Genomic_DNA"/>
</dbReference>
<dbReference type="AlphaFoldDB" id="A0A2V0PKJ5"/>
<gene>
    <name evidence="9" type="ORF">Rsub_12881</name>
</gene>
<dbReference type="GO" id="GO:0005516">
    <property type="term" value="F:calmodulin binding"/>
    <property type="evidence" value="ECO:0007669"/>
    <property type="project" value="TreeGrafter"/>
</dbReference>
<dbReference type="GO" id="GO:0005856">
    <property type="term" value="C:cytoskeleton"/>
    <property type="evidence" value="ECO:0007669"/>
    <property type="project" value="UniProtKB-SubCell"/>
</dbReference>
<keyword evidence="10" id="KW-1185">Reference proteome</keyword>
<comment type="subcellular location">
    <subcellularLocation>
        <location evidence="1">Cell projection</location>
        <location evidence="1">Cilium</location>
    </subcellularLocation>
    <subcellularLocation>
        <location evidence="2">Cytoplasm</location>
        <location evidence="2">Cytoskeleton</location>
    </subcellularLocation>
</comment>
<dbReference type="Pfam" id="PF13864">
    <property type="entry name" value="Enkurin"/>
    <property type="match status" value="1"/>
</dbReference>
<keyword evidence="6" id="KW-0175">Coiled coil</keyword>
<evidence type="ECO:0000313" key="10">
    <source>
        <dbReference type="Proteomes" id="UP000247498"/>
    </source>
</evidence>
<feature type="region of interest" description="Disordered" evidence="7">
    <location>
        <begin position="125"/>
        <end position="155"/>
    </location>
</feature>
<dbReference type="InterPro" id="IPR052102">
    <property type="entry name" value="Enkurin_domain-protein"/>
</dbReference>
<sequence>MPSMSAEEEESVYALCPRPQVVLERPRMHRSKFAAATAAGAATFSAAAPRRALASMGRPDGHNADPPTSFLRKHAKEPILPEPHAPTHPKERVKPPVPARSDAPVMGLMSDKDWVVANAVDTITGKPPARTQGGVAAETAKRSGKQPEMANYTQRPGFGMVPTYLKRNKAAIADEQQQIETFLRIQEQADGGGSGAAAQPMGPEERAELLAHLKAKWAAVNAAYLKLGFVLDIESKIKRKEALEAELAGIEADIRRLARGDVVLVVHSDTAA</sequence>
<organism evidence="9 10">
    <name type="scientific">Raphidocelis subcapitata</name>
    <dbReference type="NCBI Taxonomy" id="307507"/>
    <lineage>
        <taxon>Eukaryota</taxon>
        <taxon>Viridiplantae</taxon>
        <taxon>Chlorophyta</taxon>
        <taxon>core chlorophytes</taxon>
        <taxon>Chlorophyceae</taxon>
        <taxon>CS clade</taxon>
        <taxon>Sphaeropleales</taxon>
        <taxon>Selenastraceae</taxon>
        <taxon>Raphidocelis</taxon>
    </lineage>
</organism>